<proteinExistence type="predicted"/>
<reference evidence="1" key="1">
    <citation type="journal article" date="2020" name="mSystems">
        <title>Genome- and Community-Level Interaction Insights into Carbon Utilization and Element Cycling Functions of Hydrothermarchaeota in Hydrothermal Sediment.</title>
        <authorList>
            <person name="Zhou Z."/>
            <person name="Liu Y."/>
            <person name="Xu W."/>
            <person name="Pan J."/>
            <person name="Luo Z.H."/>
            <person name="Li M."/>
        </authorList>
    </citation>
    <scope>NUCLEOTIDE SEQUENCE [LARGE SCALE GENOMIC DNA]</scope>
    <source>
        <strain evidence="1">SpSt-732</strain>
    </source>
</reference>
<dbReference type="EMBL" id="DTFF01000032">
    <property type="protein sequence ID" value="HGI87447.1"/>
    <property type="molecule type" value="Genomic_DNA"/>
</dbReference>
<dbReference type="Gene3D" id="1.10.10.10">
    <property type="entry name" value="Winged helix-like DNA-binding domain superfamily/Winged helix DNA-binding domain"/>
    <property type="match status" value="1"/>
</dbReference>
<organism evidence="1">
    <name type="scientific">Ignisphaera aggregans</name>
    <dbReference type="NCBI Taxonomy" id="334771"/>
    <lineage>
        <taxon>Archaea</taxon>
        <taxon>Thermoproteota</taxon>
        <taxon>Thermoprotei</taxon>
        <taxon>Desulfurococcales</taxon>
        <taxon>Desulfurococcaceae</taxon>
        <taxon>Ignisphaera</taxon>
    </lineage>
</organism>
<name>A0A7C4FGZ0_9CREN</name>
<accession>A0A7C4FGZ0</accession>
<comment type="caution">
    <text evidence="1">The sequence shown here is derived from an EMBL/GenBank/DDBJ whole genome shotgun (WGS) entry which is preliminary data.</text>
</comment>
<gene>
    <name evidence="1" type="ORF">ENV14_03530</name>
</gene>
<dbReference type="SUPFAM" id="SSF46785">
    <property type="entry name" value="Winged helix' DNA-binding domain"/>
    <property type="match status" value="1"/>
</dbReference>
<sequence>MAVAPAGILEHFAKIISLSSRKDPHKGALIYIVSALSDLKLKLEEIKKRLKERDDELLSNAVKALNVNDRERAAIYASEIAEVRRLIRYIQIALLAVERLLERMKTINIVNDVRVLTTIIGVLNQLKTMFANTMPELAATLDTIVTNVNAIVAQTQTPELSVNVATVSKDVEDILKEIERQADEKIKHSLQPIPVQLENVLSQQVARDVLEHGKVVESMTSVGITIPTSYTKAHKASLALFDSGIEYQIYNYIIANRGLVKVDECASIFGLSKEDVIAILRRLEQKGLIKIAT</sequence>
<dbReference type="AlphaFoldDB" id="A0A7C4FGZ0"/>
<dbReference type="InterPro" id="IPR036390">
    <property type="entry name" value="WH_DNA-bd_sf"/>
</dbReference>
<evidence type="ECO:0000313" key="1">
    <source>
        <dbReference type="EMBL" id="HGI87447.1"/>
    </source>
</evidence>
<dbReference type="InterPro" id="IPR036388">
    <property type="entry name" value="WH-like_DNA-bd_sf"/>
</dbReference>
<protein>
    <submittedName>
        <fullName evidence="1">Uncharacterized protein</fullName>
    </submittedName>
</protein>